<evidence type="ECO:0000256" key="3">
    <source>
        <dbReference type="PROSITE-ProRule" id="PRU00221"/>
    </source>
</evidence>
<dbReference type="InterPro" id="IPR001680">
    <property type="entry name" value="WD40_rpt"/>
</dbReference>
<gene>
    <name evidence="5" type="ORF">DH2020_005588</name>
</gene>
<dbReference type="SMART" id="SM00320">
    <property type="entry name" value="WD40"/>
    <property type="match status" value="6"/>
</dbReference>
<proteinExistence type="predicted"/>
<sequence>MKCKSLACIWSGSPPVHRVTAVAVLHEPPTLYTGGSDGSIIWWNLISSSGKTEMKPVAMLCGHAAPIADLGICFPIEASENGKLTNLSSLPSYPDSINCSALISACSDGVLCVWSRVSGHCRRRRKLPPWAGSPFMIRPLPNNIRYVCVTCCFVNQEHQLLNLVDGNESSVDRELQNPNPLKCTVVIIDSFTLTIVQTVFHGNVSIGPLKSMTVVLPSDDMEKQSVIIIDSFGKVLHLPIVKDPNQKGENVPVVPMDFSISEVMDWADESKEKGSLVAAVNCGYVLALVHRTYCTLRRADNGNVFGQVSFLDDQLCFEDKLYVVGGIFLGDNTSISNNDFVEKFVAWNNRGTAVIYRISYSSSIFQFDSLSVIPAVVHPFDMRLSFSFIPLDKYLLRVESICFPVKEHMLWRPHVSMWLLPQKNGNYGKLHLECEMIGEGNLFDDWPMGSFLPTTEGPSHDVLEEGTIMIDKMTQLKSSASSVVDTYVTDRGGQLVSSSMVISENHLAPYAIVYGFFNGYIEIVKFHMFFTALGSLMESPPQETDSEGQKHHLSGHKGAVLCLASHQMVSSSGGCSLNHVLLSGSMDCTVRVWDLDSGNPITVLHQHVAPVRQIILPPCQSEYPWSDCFLTVGDDSCVALVSLQTLRVERLFPGHMYFPAKVLWDGVRNYIACLCPNRSEKADALDVLYIWDVKTGARERVLRGAAAHSMFDHFLKSINESSLSGIGNLMNGNTSASSLVFPVIEPTKFPQSQSKVLGKGISPRIPTESKIEPNAPESLHALKGTGAKSVLFQSDKHPIKSSCPFPGLSTLCFDLNSLMSLCSVNEFVEDGSHIGEQSYVKEAGTSSPKYDAYQRTNAPLKELGEEMPSSHHVNGTSSSVSDGPSVGTLEHHEWVNSLEGCLLQFSLSFLHLWNVDNELDNLLVTDMKLKRPDSFIVSSGILGDRGSMTLTFPGSSSTLESFICSALAAFYMRKFAEKISDIKPPLLQLLVSFWQNEFEHVKMAARSLFHCAASRAIPLPLCCTKANQHVNFHNYPYGISEEEHGHTAAICPSSDGNMETEGDFIQEELEITSWLESYEVQDWISCVGGTTQDAMTSQIIVAAALAVWYPSLVKQRLAMVVVHPLVKLVMAMNEKYSAAAAEILAEGMESTWKACIGSEIPRLIGDIFFQVECVSGTSAKSYSQNSAASLNIRDTLVGILLPSLAMADIPGYLHVIESQIWSTASDSPVHVVALTTLIRVVRGSPRNLAPYLDKTGLQAVIFILQTMDLGNLTMRRSCLQSSMAALKEVVRVFPMIALNDTSTRLAVGDAIGEINNAIIRVYDMQSMSKIKVLDASGPPGLPNLLGGTLEKAITTAISALSFSPDGQGLVAFSEYGLMIRWWSLGSVWWEKLSRNLVPVQCTKVIFVPPWEGFSPNSTRSSIMASVLRDDGQANSPGNNKASTEMDRLKLLIHNLDLSYRLEWVGERKVKLSQHSHELGTFQL</sequence>
<dbReference type="InterPro" id="IPR015943">
    <property type="entry name" value="WD40/YVTN_repeat-like_dom_sf"/>
</dbReference>
<dbReference type="PROSITE" id="PS00678">
    <property type="entry name" value="WD_REPEATS_1"/>
    <property type="match status" value="1"/>
</dbReference>
<dbReference type="Pfam" id="PF00400">
    <property type="entry name" value="WD40"/>
    <property type="match status" value="1"/>
</dbReference>
<dbReference type="Gene3D" id="2.130.10.10">
    <property type="entry name" value="YVTN repeat-like/Quinoprotein amine dehydrogenase"/>
    <property type="match status" value="2"/>
</dbReference>
<dbReference type="InterPro" id="IPR036322">
    <property type="entry name" value="WD40_repeat_dom_sf"/>
</dbReference>
<reference evidence="5 6" key="1">
    <citation type="journal article" date="2021" name="Comput. Struct. Biotechnol. J.">
        <title>De novo genome assembly of the potent medicinal plant Rehmannia glutinosa using nanopore technology.</title>
        <authorList>
            <person name="Ma L."/>
            <person name="Dong C."/>
            <person name="Song C."/>
            <person name="Wang X."/>
            <person name="Zheng X."/>
            <person name="Niu Y."/>
            <person name="Chen S."/>
            <person name="Feng W."/>
        </authorList>
    </citation>
    <scope>NUCLEOTIDE SEQUENCE [LARGE SCALE GENOMIC DNA]</scope>
    <source>
        <strain evidence="5">DH-2019</strain>
    </source>
</reference>
<feature type="compositionally biased region" description="Polar residues" evidence="4">
    <location>
        <begin position="871"/>
        <end position="882"/>
    </location>
</feature>
<dbReference type="PROSITE" id="PS50082">
    <property type="entry name" value="WD_REPEATS_2"/>
    <property type="match status" value="1"/>
</dbReference>
<keyword evidence="1 3" id="KW-0853">WD repeat</keyword>
<dbReference type="InterPro" id="IPR019775">
    <property type="entry name" value="WD40_repeat_CS"/>
</dbReference>
<evidence type="ECO:0000256" key="1">
    <source>
        <dbReference type="ARBA" id="ARBA00022574"/>
    </source>
</evidence>
<dbReference type="InterPro" id="IPR049916">
    <property type="entry name" value="WDR72-like"/>
</dbReference>
<comment type="caution">
    <text evidence="5">The sequence shown here is derived from an EMBL/GenBank/DDBJ whole genome shotgun (WGS) entry which is preliminary data.</text>
</comment>
<dbReference type="SUPFAM" id="SSF50978">
    <property type="entry name" value="WD40 repeat-like"/>
    <property type="match status" value="2"/>
</dbReference>
<feature type="region of interest" description="Disordered" evidence="4">
    <location>
        <begin position="866"/>
        <end position="885"/>
    </location>
</feature>
<dbReference type="PANTHER" id="PTHR44099">
    <property type="entry name" value="RABCONNECTIN-3B, ISOFORM A"/>
    <property type="match status" value="1"/>
</dbReference>
<protein>
    <submittedName>
        <fullName evidence="5">Uncharacterized protein</fullName>
    </submittedName>
</protein>
<evidence type="ECO:0000256" key="2">
    <source>
        <dbReference type="ARBA" id="ARBA00022737"/>
    </source>
</evidence>
<keyword evidence="2" id="KW-0677">Repeat</keyword>
<accession>A0ABR0XGP6</accession>
<feature type="repeat" description="WD" evidence="3">
    <location>
        <begin position="581"/>
        <end position="603"/>
    </location>
</feature>
<name>A0ABR0XGP6_REHGL</name>
<evidence type="ECO:0000313" key="5">
    <source>
        <dbReference type="EMBL" id="KAK6158274.1"/>
    </source>
</evidence>
<evidence type="ECO:0000256" key="4">
    <source>
        <dbReference type="SAM" id="MobiDB-lite"/>
    </source>
</evidence>
<evidence type="ECO:0000313" key="6">
    <source>
        <dbReference type="Proteomes" id="UP001318860"/>
    </source>
</evidence>
<organism evidence="5 6">
    <name type="scientific">Rehmannia glutinosa</name>
    <name type="common">Chinese foxglove</name>
    <dbReference type="NCBI Taxonomy" id="99300"/>
    <lineage>
        <taxon>Eukaryota</taxon>
        <taxon>Viridiplantae</taxon>
        <taxon>Streptophyta</taxon>
        <taxon>Embryophyta</taxon>
        <taxon>Tracheophyta</taxon>
        <taxon>Spermatophyta</taxon>
        <taxon>Magnoliopsida</taxon>
        <taxon>eudicotyledons</taxon>
        <taxon>Gunneridae</taxon>
        <taxon>Pentapetalae</taxon>
        <taxon>asterids</taxon>
        <taxon>lamiids</taxon>
        <taxon>Lamiales</taxon>
        <taxon>Orobanchaceae</taxon>
        <taxon>Rehmannieae</taxon>
        <taxon>Rehmannia</taxon>
    </lineage>
</organism>
<dbReference type="PANTHER" id="PTHR44099:SF4">
    <property type="entry name" value="RABCONNECTIN-3B, ISOFORM A"/>
    <property type="match status" value="1"/>
</dbReference>
<dbReference type="Proteomes" id="UP001318860">
    <property type="component" value="Unassembled WGS sequence"/>
</dbReference>
<dbReference type="EMBL" id="JABTTQ020000004">
    <property type="protein sequence ID" value="KAK6158274.1"/>
    <property type="molecule type" value="Genomic_DNA"/>
</dbReference>
<keyword evidence="6" id="KW-1185">Reference proteome</keyword>